<keyword evidence="1" id="KW-0418">Kinase</keyword>
<sequence>MTVPTMKFDVLLLPGMKRAVRHARQWLEDVLGLHPALTDATLCMSELVSNALLYTESGRDGQIRVEVSHSERIVRIEVIDDGGATSVPHLATADEAATCGRGLLIVSFLATSWGVKERGEGHAVWFEIRP</sequence>
<feature type="domain" description="Histidine kinase/HSP90-like ATPase" evidence="2">
    <location>
        <begin position="17"/>
        <end position="126"/>
    </location>
</feature>
<gene>
    <name evidence="3" type="ORF">GCM10022254_51910</name>
</gene>
<evidence type="ECO:0000259" key="2">
    <source>
        <dbReference type="Pfam" id="PF13581"/>
    </source>
</evidence>
<name>A0ABP8CDK0_9ACTN</name>
<dbReference type="InterPro" id="IPR050267">
    <property type="entry name" value="Anti-sigma-factor_SerPK"/>
</dbReference>
<protein>
    <submittedName>
        <fullName evidence="3">ATP-binding protein</fullName>
    </submittedName>
</protein>
<dbReference type="CDD" id="cd16936">
    <property type="entry name" value="HATPase_RsbW-like"/>
    <property type="match status" value="1"/>
</dbReference>
<organism evidence="3 4">
    <name type="scientific">Actinomadura meridiana</name>
    <dbReference type="NCBI Taxonomy" id="559626"/>
    <lineage>
        <taxon>Bacteria</taxon>
        <taxon>Bacillati</taxon>
        <taxon>Actinomycetota</taxon>
        <taxon>Actinomycetes</taxon>
        <taxon>Streptosporangiales</taxon>
        <taxon>Thermomonosporaceae</taxon>
        <taxon>Actinomadura</taxon>
    </lineage>
</organism>
<keyword evidence="1" id="KW-0723">Serine/threonine-protein kinase</keyword>
<dbReference type="GO" id="GO:0005524">
    <property type="term" value="F:ATP binding"/>
    <property type="evidence" value="ECO:0007669"/>
    <property type="project" value="UniProtKB-KW"/>
</dbReference>
<dbReference type="PANTHER" id="PTHR35526:SF3">
    <property type="entry name" value="ANTI-SIGMA-F FACTOR RSBW"/>
    <property type="match status" value="1"/>
</dbReference>
<keyword evidence="3" id="KW-0067">ATP-binding</keyword>
<dbReference type="InterPro" id="IPR036890">
    <property type="entry name" value="HATPase_C_sf"/>
</dbReference>
<keyword evidence="1" id="KW-0808">Transferase</keyword>
<dbReference type="SUPFAM" id="SSF55874">
    <property type="entry name" value="ATPase domain of HSP90 chaperone/DNA topoisomerase II/histidine kinase"/>
    <property type="match status" value="1"/>
</dbReference>
<dbReference type="EMBL" id="BAABAS010000019">
    <property type="protein sequence ID" value="GAA4237956.1"/>
    <property type="molecule type" value="Genomic_DNA"/>
</dbReference>
<proteinExistence type="predicted"/>
<keyword evidence="4" id="KW-1185">Reference proteome</keyword>
<accession>A0ABP8CDK0</accession>
<comment type="caution">
    <text evidence="3">The sequence shown here is derived from an EMBL/GenBank/DDBJ whole genome shotgun (WGS) entry which is preliminary data.</text>
</comment>
<reference evidence="4" key="1">
    <citation type="journal article" date="2019" name="Int. J. Syst. Evol. Microbiol.">
        <title>The Global Catalogue of Microorganisms (GCM) 10K type strain sequencing project: providing services to taxonomists for standard genome sequencing and annotation.</title>
        <authorList>
            <consortium name="The Broad Institute Genomics Platform"/>
            <consortium name="The Broad Institute Genome Sequencing Center for Infectious Disease"/>
            <person name="Wu L."/>
            <person name="Ma J."/>
        </authorList>
    </citation>
    <scope>NUCLEOTIDE SEQUENCE [LARGE SCALE GENOMIC DNA]</scope>
    <source>
        <strain evidence="4">JCM 17440</strain>
    </source>
</reference>
<dbReference type="PANTHER" id="PTHR35526">
    <property type="entry name" value="ANTI-SIGMA-F FACTOR RSBW-RELATED"/>
    <property type="match status" value="1"/>
</dbReference>
<dbReference type="Pfam" id="PF13581">
    <property type="entry name" value="HATPase_c_2"/>
    <property type="match status" value="1"/>
</dbReference>
<evidence type="ECO:0000256" key="1">
    <source>
        <dbReference type="ARBA" id="ARBA00022527"/>
    </source>
</evidence>
<dbReference type="InterPro" id="IPR003594">
    <property type="entry name" value="HATPase_dom"/>
</dbReference>
<evidence type="ECO:0000313" key="3">
    <source>
        <dbReference type="EMBL" id="GAA4237956.1"/>
    </source>
</evidence>
<dbReference type="Proteomes" id="UP001501710">
    <property type="component" value="Unassembled WGS sequence"/>
</dbReference>
<keyword evidence="3" id="KW-0547">Nucleotide-binding</keyword>
<evidence type="ECO:0000313" key="4">
    <source>
        <dbReference type="Proteomes" id="UP001501710"/>
    </source>
</evidence>
<dbReference type="Gene3D" id="3.30.565.10">
    <property type="entry name" value="Histidine kinase-like ATPase, C-terminal domain"/>
    <property type="match status" value="1"/>
</dbReference>